<dbReference type="InterPro" id="IPR050564">
    <property type="entry name" value="F420-G6PD/mer"/>
</dbReference>
<dbReference type="InterPro" id="IPR019945">
    <property type="entry name" value="F420_G6P_DH-rel"/>
</dbReference>
<dbReference type="GO" id="GO:0016705">
    <property type="term" value="F:oxidoreductase activity, acting on paired donors, with incorporation or reduction of molecular oxygen"/>
    <property type="evidence" value="ECO:0007669"/>
    <property type="project" value="InterPro"/>
</dbReference>
<reference evidence="3 4" key="1">
    <citation type="submission" date="2020-08" db="EMBL/GenBank/DDBJ databases">
        <title>Genomic Encyclopedia of Type Strains, Phase IV (KMG-IV): sequencing the most valuable type-strain genomes for metagenomic binning, comparative biology and taxonomic classification.</title>
        <authorList>
            <person name="Goeker M."/>
        </authorList>
    </citation>
    <scope>NUCLEOTIDE SEQUENCE [LARGE SCALE GENOMIC DNA]</scope>
    <source>
        <strain evidence="3 4">YIM 65646</strain>
    </source>
</reference>
<dbReference type="PANTHER" id="PTHR43244:SF1">
    <property type="entry name" value="5,10-METHYLENETETRAHYDROMETHANOPTERIN REDUCTASE"/>
    <property type="match status" value="1"/>
</dbReference>
<dbReference type="PANTHER" id="PTHR43244">
    <property type="match status" value="1"/>
</dbReference>
<dbReference type="AlphaFoldDB" id="A0A841FSR2"/>
<keyword evidence="4" id="KW-1185">Reference proteome</keyword>
<dbReference type="InterPro" id="IPR036661">
    <property type="entry name" value="Luciferase-like_sf"/>
</dbReference>
<accession>A0A841FSR2</accession>
<protein>
    <submittedName>
        <fullName evidence="3">Putative non-F420 flavinoid oxidoreductase</fullName>
    </submittedName>
</protein>
<dbReference type="Proteomes" id="UP000548476">
    <property type="component" value="Unassembled WGS sequence"/>
</dbReference>
<dbReference type="Pfam" id="PF00296">
    <property type="entry name" value="Bac_luciferase"/>
    <property type="match status" value="1"/>
</dbReference>
<feature type="domain" description="Luciferase-like" evidence="2">
    <location>
        <begin position="9"/>
        <end position="292"/>
    </location>
</feature>
<dbReference type="SUPFAM" id="SSF51679">
    <property type="entry name" value="Bacterial luciferase-like"/>
    <property type="match status" value="1"/>
</dbReference>
<dbReference type="EMBL" id="JACHGT010000018">
    <property type="protein sequence ID" value="MBB6038844.1"/>
    <property type="molecule type" value="Genomic_DNA"/>
</dbReference>
<keyword evidence="1" id="KW-0560">Oxidoreductase</keyword>
<sequence>MPLIGYHASHEQFPPGELLAHVRRAETAGFTAAMSSDHLSPWLPGQRGVGFAYAWLGAAMNATSLPFGVVTAPGQRYHPAVIAQAAVTLAEMFPGRFWLALGSGEASNEQVTGDPWPSKADRLGRLRECVDVIRALWRGETVDHHGHVRVKHGRVHTTCEHPPALIAAAVTPPTAKWAAAWADGLITVGGPAEQVERTIGAYRDNGGTGPVTVQHHLSWAETDKLAARHAFEQWRHAGIPHPACMELELPEHIEAAATTVRPEDLHEAIAIGADLDRHAEHIATYIRLGADQVQLHQVGPNQAEFIDAFATGVLPAFEGDDRA</sequence>
<evidence type="ECO:0000256" key="1">
    <source>
        <dbReference type="ARBA" id="ARBA00023002"/>
    </source>
</evidence>
<dbReference type="RefSeq" id="WP_184791692.1">
    <property type="nucleotide sequence ID" value="NZ_BONT01000060.1"/>
</dbReference>
<evidence type="ECO:0000313" key="3">
    <source>
        <dbReference type="EMBL" id="MBB6038844.1"/>
    </source>
</evidence>
<dbReference type="NCBIfam" id="TIGR03557">
    <property type="entry name" value="F420_G6P_family"/>
    <property type="match status" value="1"/>
</dbReference>
<proteinExistence type="predicted"/>
<evidence type="ECO:0000259" key="2">
    <source>
        <dbReference type="Pfam" id="PF00296"/>
    </source>
</evidence>
<dbReference type="NCBIfam" id="TIGR03885">
    <property type="entry name" value="flavin_revert"/>
    <property type="match status" value="1"/>
</dbReference>
<gene>
    <name evidence="3" type="ORF">HNR73_006730</name>
</gene>
<dbReference type="CDD" id="cd01097">
    <property type="entry name" value="Tetrahydromethanopterin_reductase"/>
    <property type="match status" value="1"/>
</dbReference>
<organism evidence="3 4">
    <name type="scientific">Phytomonospora endophytica</name>
    <dbReference type="NCBI Taxonomy" id="714109"/>
    <lineage>
        <taxon>Bacteria</taxon>
        <taxon>Bacillati</taxon>
        <taxon>Actinomycetota</taxon>
        <taxon>Actinomycetes</taxon>
        <taxon>Micromonosporales</taxon>
        <taxon>Micromonosporaceae</taxon>
        <taxon>Phytomonospora</taxon>
    </lineage>
</organism>
<dbReference type="InterPro" id="IPR011251">
    <property type="entry name" value="Luciferase-like_dom"/>
</dbReference>
<dbReference type="Gene3D" id="3.20.20.30">
    <property type="entry name" value="Luciferase-like domain"/>
    <property type="match status" value="1"/>
</dbReference>
<evidence type="ECO:0000313" key="4">
    <source>
        <dbReference type="Proteomes" id="UP000548476"/>
    </source>
</evidence>
<dbReference type="InterPro" id="IPR023907">
    <property type="entry name" value="Non-F420_Flavin_OxRdtase"/>
</dbReference>
<name>A0A841FSR2_9ACTN</name>
<comment type="caution">
    <text evidence="3">The sequence shown here is derived from an EMBL/GenBank/DDBJ whole genome shotgun (WGS) entry which is preliminary data.</text>
</comment>